<proteinExistence type="predicted"/>
<reference evidence="1" key="2">
    <citation type="submission" date="2013-05" db="EMBL/GenBank/DDBJ databases">
        <authorList>
            <person name="Carter J.-M."/>
            <person name="Baker S.C."/>
            <person name="Pink R."/>
            <person name="Carter D.R.F."/>
            <person name="Collins A."/>
            <person name="Tomlin J."/>
            <person name="Gibbs M."/>
            <person name="Breuker C.J."/>
        </authorList>
    </citation>
    <scope>NUCLEOTIDE SEQUENCE</scope>
    <source>
        <tissue evidence="1">Ovary</tissue>
    </source>
</reference>
<evidence type="ECO:0000313" key="1">
    <source>
        <dbReference type="EMBL" id="JAA78288.1"/>
    </source>
</evidence>
<reference evidence="1" key="1">
    <citation type="journal article" date="2013" name="BMC Genomics">
        <title>Unscrambling butterfly oogenesis.</title>
        <authorList>
            <person name="Carter J.M."/>
            <person name="Baker S.C."/>
            <person name="Pink R."/>
            <person name="Carter D.R."/>
            <person name="Collins A."/>
            <person name="Tomlin J."/>
            <person name="Gibbs M."/>
            <person name="Breuker C.J."/>
        </authorList>
    </citation>
    <scope>NUCLEOTIDE SEQUENCE</scope>
    <source>
        <tissue evidence="1">Ovary</tissue>
    </source>
</reference>
<dbReference type="EMBL" id="GAIX01014272">
    <property type="protein sequence ID" value="JAA78288.1"/>
    <property type="molecule type" value="Transcribed_RNA"/>
</dbReference>
<name>S4NRZ5_9NEOP</name>
<protein>
    <submittedName>
        <fullName evidence="1">Uncharacterized protein</fullName>
    </submittedName>
</protein>
<sequence length="124" mass="14325">MYLPVAGTFWNATKRPMSAFIRNRGTYSSNNLSCFRGSLSETFEHVVPCTNDTEQFNPIKTVYAARTSYFQSILHKMVHDIYVYKLMSLEISVLSYGLKQKNFKDKNMTNFLTTFGIILTCYLC</sequence>
<accession>S4NRZ5</accession>
<dbReference type="AlphaFoldDB" id="S4NRZ5"/>
<organism evidence="1">
    <name type="scientific">Pararge aegeria</name>
    <name type="common">speckled wood butterfly</name>
    <dbReference type="NCBI Taxonomy" id="116150"/>
    <lineage>
        <taxon>Eukaryota</taxon>
        <taxon>Metazoa</taxon>
        <taxon>Ecdysozoa</taxon>
        <taxon>Arthropoda</taxon>
        <taxon>Hexapoda</taxon>
        <taxon>Insecta</taxon>
        <taxon>Pterygota</taxon>
        <taxon>Neoptera</taxon>
        <taxon>Endopterygota</taxon>
        <taxon>Lepidoptera</taxon>
        <taxon>Glossata</taxon>
        <taxon>Ditrysia</taxon>
        <taxon>Papilionoidea</taxon>
        <taxon>Nymphalidae</taxon>
        <taxon>Satyrinae</taxon>
        <taxon>Satyrini</taxon>
        <taxon>Parargina</taxon>
        <taxon>Pararge</taxon>
    </lineage>
</organism>